<dbReference type="AlphaFoldDB" id="R7TTS1"/>
<feature type="transmembrane region" description="Helical" evidence="1">
    <location>
        <begin position="55"/>
        <end position="75"/>
    </location>
</feature>
<evidence type="ECO:0000313" key="5">
    <source>
        <dbReference type="Proteomes" id="UP000014760"/>
    </source>
</evidence>
<dbReference type="Gene3D" id="3.40.50.300">
    <property type="entry name" value="P-loop containing nucleotide triphosphate hydrolases"/>
    <property type="match status" value="1"/>
</dbReference>
<sequence length="489" mass="56721">MTAYFHYRAAYYFHMGGLLSKVVRGVKSAPGRSLEALRYLIWYIKLTAPYKMSTWGLYLAIRLLYIVVRSFWWLLRGVTYRRWCNERPQNYATSAHVQNIIGRYKMDPVLEFSAEYNFITSHHSFQHPEYILRDCVTLYQITESNAIFVETPPDLDVTLSDVASFMRVAQFQHAKRLIYMPIESFHKIGQQLGRPKANITFVNNTTRCGSTVLLQMFEKTGHCRSMSEPDALNCIGYLARRVSKIQVRRLLESVVRILCKPYKERKYESYVLKTTAPGIYFTDLMNELFPDSKVLFMYRNGVKVGDSLSKASVQMPILRMGYIIFVILPFFLEQQAKFAEYFCNFPDHPRKQLPSVYGCCVFTWGMVLYRYLEWRQKGFDIVGVKYEHLIANPKRNMEIILEHCGLPTLWAEASLDALVSDSQRNSPLSMKHLKALEGSVETFDINKNKIVVDLISAWCGLDYDAPKDYVAEGTITVPKDETPEKLIRI</sequence>
<dbReference type="Pfam" id="PF00685">
    <property type="entry name" value="Sulfotransfer_1"/>
    <property type="match status" value="1"/>
</dbReference>
<evidence type="ECO:0000259" key="2">
    <source>
        <dbReference type="Pfam" id="PF00685"/>
    </source>
</evidence>
<reference evidence="4" key="3">
    <citation type="submission" date="2015-06" db="UniProtKB">
        <authorList>
            <consortium name="EnsemblMetazoa"/>
        </authorList>
    </citation>
    <scope>IDENTIFICATION</scope>
</reference>
<dbReference type="OMA" id="CITHDEA"/>
<keyword evidence="1" id="KW-1133">Transmembrane helix</keyword>
<dbReference type="EMBL" id="KB309435">
    <property type="protein sequence ID" value="ELT94410.1"/>
    <property type="molecule type" value="Genomic_DNA"/>
</dbReference>
<dbReference type="InterPro" id="IPR027417">
    <property type="entry name" value="P-loop_NTPase"/>
</dbReference>
<organism evidence="3">
    <name type="scientific">Capitella teleta</name>
    <name type="common">Polychaete worm</name>
    <dbReference type="NCBI Taxonomy" id="283909"/>
    <lineage>
        <taxon>Eukaryota</taxon>
        <taxon>Metazoa</taxon>
        <taxon>Spiralia</taxon>
        <taxon>Lophotrochozoa</taxon>
        <taxon>Annelida</taxon>
        <taxon>Polychaeta</taxon>
        <taxon>Sedentaria</taxon>
        <taxon>Scolecida</taxon>
        <taxon>Capitellidae</taxon>
        <taxon>Capitella</taxon>
    </lineage>
</organism>
<dbReference type="PANTHER" id="PTHR33844:SF1">
    <property type="entry name" value="SULFOTRANSFERASE DOMAIN-CONTAINING PROTEIN"/>
    <property type="match status" value="1"/>
</dbReference>
<dbReference type="InterPro" id="IPR000863">
    <property type="entry name" value="Sulfotransferase_dom"/>
</dbReference>
<keyword evidence="1" id="KW-0812">Transmembrane</keyword>
<feature type="domain" description="Sulfotransferase" evidence="2">
    <location>
        <begin position="205"/>
        <end position="425"/>
    </location>
</feature>
<dbReference type="SUPFAM" id="SSF52540">
    <property type="entry name" value="P-loop containing nucleoside triphosphate hydrolases"/>
    <property type="match status" value="1"/>
</dbReference>
<keyword evidence="1" id="KW-0472">Membrane</keyword>
<evidence type="ECO:0000313" key="3">
    <source>
        <dbReference type="EMBL" id="ELT94410.1"/>
    </source>
</evidence>
<gene>
    <name evidence="3" type="ORF">CAPTEDRAFT_197505</name>
</gene>
<dbReference type="Proteomes" id="UP000014760">
    <property type="component" value="Unassembled WGS sequence"/>
</dbReference>
<protein>
    <recommendedName>
        <fullName evidence="2">Sulfotransferase domain-containing protein</fullName>
    </recommendedName>
</protein>
<dbReference type="EMBL" id="AMQN01012300">
    <property type="status" value="NOT_ANNOTATED_CDS"/>
    <property type="molecule type" value="Genomic_DNA"/>
</dbReference>
<evidence type="ECO:0000313" key="4">
    <source>
        <dbReference type="EnsemblMetazoa" id="CapteP197505"/>
    </source>
</evidence>
<keyword evidence="5" id="KW-1185">Reference proteome</keyword>
<reference evidence="3 5" key="2">
    <citation type="journal article" date="2013" name="Nature">
        <title>Insights into bilaterian evolution from three spiralian genomes.</title>
        <authorList>
            <person name="Simakov O."/>
            <person name="Marletaz F."/>
            <person name="Cho S.J."/>
            <person name="Edsinger-Gonzales E."/>
            <person name="Havlak P."/>
            <person name="Hellsten U."/>
            <person name="Kuo D.H."/>
            <person name="Larsson T."/>
            <person name="Lv J."/>
            <person name="Arendt D."/>
            <person name="Savage R."/>
            <person name="Osoegawa K."/>
            <person name="de Jong P."/>
            <person name="Grimwood J."/>
            <person name="Chapman J.A."/>
            <person name="Shapiro H."/>
            <person name="Aerts A."/>
            <person name="Otillar R.P."/>
            <person name="Terry A.Y."/>
            <person name="Boore J.L."/>
            <person name="Grigoriev I.V."/>
            <person name="Lindberg D.R."/>
            <person name="Seaver E.C."/>
            <person name="Weisblat D.A."/>
            <person name="Putnam N.H."/>
            <person name="Rokhsar D.S."/>
        </authorList>
    </citation>
    <scope>NUCLEOTIDE SEQUENCE</scope>
    <source>
        <strain evidence="3 5">I ESC-2004</strain>
    </source>
</reference>
<proteinExistence type="predicted"/>
<reference evidence="5" key="1">
    <citation type="submission" date="2012-12" db="EMBL/GenBank/DDBJ databases">
        <authorList>
            <person name="Hellsten U."/>
            <person name="Grimwood J."/>
            <person name="Chapman J.A."/>
            <person name="Shapiro H."/>
            <person name="Aerts A."/>
            <person name="Otillar R.P."/>
            <person name="Terry A.Y."/>
            <person name="Boore J.L."/>
            <person name="Simakov O."/>
            <person name="Marletaz F."/>
            <person name="Cho S.-J."/>
            <person name="Edsinger-Gonzales E."/>
            <person name="Havlak P."/>
            <person name="Kuo D.-H."/>
            <person name="Larsson T."/>
            <person name="Lv J."/>
            <person name="Arendt D."/>
            <person name="Savage R."/>
            <person name="Osoegawa K."/>
            <person name="de Jong P."/>
            <person name="Lindberg D.R."/>
            <person name="Seaver E.C."/>
            <person name="Weisblat D.A."/>
            <person name="Putnam N.H."/>
            <person name="Grigoriev I.V."/>
            <person name="Rokhsar D.S."/>
        </authorList>
    </citation>
    <scope>NUCLEOTIDE SEQUENCE</scope>
    <source>
        <strain evidence="5">I ESC-2004</strain>
    </source>
</reference>
<accession>R7TTS1</accession>
<dbReference type="OrthoDB" id="5912733at2759"/>
<evidence type="ECO:0000256" key="1">
    <source>
        <dbReference type="SAM" id="Phobius"/>
    </source>
</evidence>
<dbReference type="PANTHER" id="PTHR33844">
    <property type="entry name" value="SULFOTRANSFER_1 DOMAIN-CONTAINING PROTEIN"/>
    <property type="match status" value="1"/>
</dbReference>
<dbReference type="HOGENOM" id="CLU_034499_0_0_1"/>
<name>R7TTS1_CAPTE</name>
<dbReference type="EnsemblMetazoa" id="CapteT197505">
    <property type="protein sequence ID" value="CapteP197505"/>
    <property type="gene ID" value="CapteG197505"/>
</dbReference>
<dbReference type="STRING" id="283909.R7TTS1"/>